<organism evidence="1 2">
    <name type="scientific">Nitrosococcus halophilus (strain Nc4)</name>
    <dbReference type="NCBI Taxonomy" id="472759"/>
    <lineage>
        <taxon>Bacteria</taxon>
        <taxon>Pseudomonadati</taxon>
        <taxon>Pseudomonadota</taxon>
        <taxon>Gammaproteobacteria</taxon>
        <taxon>Chromatiales</taxon>
        <taxon>Chromatiaceae</taxon>
        <taxon>Nitrosococcus</taxon>
    </lineage>
</organism>
<evidence type="ECO:0000313" key="2">
    <source>
        <dbReference type="Proteomes" id="UP000001844"/>
    </source>
</evidence>
<sequence length="380" mass="44337">MSNQRQTPYHLSSSDNLYGSHGLPPCEGKKLASIATTIAINLTEQARIPDVFIRYGIRGLLRKRLGEIQADDCEAVADTKRAFIEQMNKGPIAALPEKANEQHYEVPPAFFEYVLGQHLKYSCCYWDEGVRTLGEAEAAALTITCERAQLEDGLRILELGCGWGALSLWMAALYPRSTITAVSNSHSQSHYIRQRAEQFGLSNLEIITADMNDFSTQERFDRIVSVEMFEHMRNYRWLLARIHHWLKPSGKFFMHIFCHRDVPYAFEDQGPSDWMGRYFFSGGMMPSDDLPLHFQEHLRCIKHWRWDGRHYERTANAWLDNMETHKDLLLPILAEVYGQEASHQWWMRWRIFFMACAELFGYEQGQQWWVSHYLFDRPAK</sequence>
<dbReference type="FunFam" id="3.40.50.150:FF:000554">
    <property type="entry name" value="Cation-transporting ATPase"/>
    <property type="match status" value="1"/>
</dbReference>
<dbReference type="eggNOG" id="COG2230">
    <property type="taxonomic scope" value="Bacteria"/>
</dbReference>
<evidence type="ECO:0000313" key="1">
    <source>
        <dbReference type="EMBL" id="ADE13503.1"/>
    </source>
</evidence>
<keyword evidence="2" id="KW-1185">Reference proteome</keyword>
<dbReference type="AlphaFoldDB" id="D5BUV3"/>
<dbReference type="PANTHER" id="PTHR43832:SF1">
    <property type="entry name" value="S-ADENOSYL-L-METHIONINE-DEPENDENT METHYLTRANSFERASES SUPERFAMILY PROTEIN"/>
    <property type="match status" value="1"/>
</dbReference>
<reference evidence="2" key="1">
    <citation type="submission" date="2010-04" db="EMBL/GenBank/DDBJ databases">
        <title>Complete genome sequence of Nitrosococcus halophilus Nc4, a salt-adapted, aerobic obligate ammonia-oxidizing sulfur purple bacterium.</title>
        <authorList>
            <consortium name="US DOE Joint Genome Institute"/>
            <person name="Campbell M.A."/>
            <person name="Malfatti S.A."/>
            <person name="Chain P.S.G."/>
            <person name="Heidelberg J.F."/>
            <person name="Ward B.B."/>
            <person name="Klotz M.G."/>
        </authorList>
    </citation>
    <scope>NUCLEOTIDE SEQUENCE [LARGE SCALE GENOMIC DNA]</scope>
    <source>
        <strain evidence="2">Nc4</strain>
    </source>
</reference>
<dbReference type="Gene3D" id="3.40.50.150">
    <property type="entry name" value="Vaccinia Virus protein VP39"/>
    <property type="match status" value="1"/>
</dbReference>
<dbReference type="PANTHER" id="PTHR43832">
    <property type="match status" value="1"/>
</dbReference>
<dbReference type="OrthoDB" id="9782855at2"/>
<accession>D5BUV3</accession>
<dbReference type="InterPro" id="IPR029063">
    <property type="entry name" value="SAM-dependent_MTases_sf"/>
</dbReference>
<gene>
    <name evidence="1" type="ordered locus">Nhal_0304</name>
</gene>
<dbReference type="SUPFAM" id="SSF53335">
    <property type="entry name" value="S-adenosyl-L-methionine-dependent methyltransferases"/>
    <property type="match status" value="1"/>
</dbReference>
<name>D5BUV3_NITHN</name>
<dbReference type="STRING" id="472759.Nhal_0304"/>
<dbReference type="CDD" id="cd02440">
    <property type="entry name" value="AdoMet_MTases"/>
    <property type="match status" value="1"/>
</dbReference>
<dbReference type="Proteomes" id="UP000001844">
    <property type="component" value="Chromosome"/>
</dbReference>
<dbReference type="KEGG" id="nhl:Nhal_0304"/>
<proteinExistence type="predicted"/>
<protein>
    <submittedName>
        <fullName evidence="1">Cyclopropane-fatty-acyl-phospholipid synthase</fullName>
    </submittedName>
</protein>
<dbReference type="HOGENOM" id="CLU_045794_0_0_6"/>
<dbReference type="EMBL" id="CP001798">
    <property type="protein sequence ID" value="ADE13503.1"/>
    <property type="molecule type" value="Genomic_DNA"/>
</dbReference>
<dbReference type="Pfam" id="PF02353">
    <property type="entry name" value="CMAS"/>
    <property type="match status" value="1"/>
</dbReference>
<dbReference type="RefSeq" id="WP_013031399.1">
    <property type="nucleotide sequence ID" value="NC_013960.1"/>
</dbReference>